<proteinExistence type="predicted"/>
<dbReference type="EMBL" id="FMZM01000014">
    <property type="protein sequence ID" value="SDE08761.1"/>
    <property type="molecule type" value="Genomic_DNA"/>
</dbReference>
<gene>
    <name evidence="1" type="ORF">SAMN05421872_114145</name>
</gene>
<dbReference type="Proteomes" id="UP000199034">
    <property type="component" value="Unassembled WGS sequence"/>
</dbReference>
<evidence type="ECO:0000313" key="1">
    <source>
        <dbReference type="EMBL" id="SDE08761.1"/>
    </source>
</evidence>
<evidence type="ECO:0000313" key="2">
    <source>
        <dbReference type="Proteomes" id="UP000199034"/>
    </source>
</evidence>
<organism evidence="1 2">
    <name type="scientific">Nocardioides lianchengensis</name>
    <dbReference type="NCBI Taxonomy" id="1045774"/>
    <lineage>
        <taxon>Bacteria</taxon>
        <taxon>Bacillati</taxon>
        <taxon>Actinomycetota</taxon>
        <taxon>Actinomycetes</taxon>
        <taxon>Propionibacteriales</taxon>
        <taxon>Nocardioidaceae</taxon>
        <taxon>Nocardioides</taxon>
    </lineage>
</organism>
<accession>A0A1G7A1Z5</accession>
<reference evidence="1 2" key="1">
    <citation type="submission" date="2016-10" db="EMBL/GenBank/DDBJ databases">
        <authorList>
            <person name="de Groot N.N."/>
        </authorList>
    </citation>
    <scope>NUCLEOTIDE SEQUENCE [LARGE SCALE GENOMIC DNA]</scope>
    <source>
        <strain evidence="1 2">CGMCC 4.6858</strain>
    </source>
</reference>
<dbReference type="RefSeq" id="WP_244509526.1">
    <property type="nucleotide sequence ID" value="NZ_FMZM01000014.1"/>
</dbReference>
<dbReference type="AlphaFoldDB" id="A0A1G7A1Z5"/>
<name>A0A1G7A1Z5_9ACTN</name>
<protein>
    <submittedName>
        <fullName evidence="1">Uncharacterized protein</fullName>
    </submittedName>
</protein>
<sequence length="135" mass="14778">MATSPTPLAGGMTTRLTLALQGLDQALDAPRQQGVPLGNWRWVVRQRMAALRDALADESVGTDDGWLAARGGTAFRERNVILGRLNRLGSVVLETEAVEDVRIELKRLVGDVHHHVQRLNDLAYDDVELELGGSE</sequence>
<keyword evidence="2" id="KW-1185">Reference proteome</keyword>